<gene>
    <name evidence="3" type="ORF">ACIBG2_11620</name>
</gene>
<evidence type="ECO:0000313" key="4">
    <source>
        <dbReference type="Proteomes" id="UP001612741"/>
    </source>
</evidence>
<comment type="caution">
    <text evidence="3">The sequence shown here is derived from an EMBL/GenBank/DDBJ whole genome shotgun (WGS) entry which is preliminary data.</text>
</comment>
<dbReference type="InterPro" id="IPR000868">
    <property type="entry name" value="Isochorismatase-like_dom"/>
</dbReference>
<protein>
    <submittedName>
        <fullName evidence="3">Isochorismatase family protein</fullName>
    </submittedName>
</protein>
<dbReference type="EMBL" id="JBITGY010000003">
    <property type="protein sequence ID" value="MFI6498030.1"/>
    <property type="molecule type" value="Genomic_DNA"/>
</dbReference>
<proteinExistence type="predicted"/>
<sequence length="222" mass="24219">MPIPAIQPYAMPTELPANQVAWQLEPHRAVLLIHDMQRYFAGFFPPGAPPLSELIANIRAIRQRADRLGVPVIYTAQPGDMTPAERGLLHDFWGPGMSSGESSRAIVDELAPAAGDVIITKWRYSAFARTKLESHLRDLGRDQLIICGVYAHVGCLMTACDAFTEDIQPFVVADAIADFTKEEHQMALEYVTRRCGVTLPAAHVLGVTCPSDGGSATPRGRV</sequence>
<dbReference type="PANTHER" id="PTHR43540:SF3">
    <property type="entry name" value="ENTEROBACTIN SYNTHASE COMPONENT B"/>
    <property type="match status" value="1"/>
</dbReference>
<organism evidence="3 4">
    <name type="scientific">Nonomuraea typhae</name>
    <dbReference type="NCBI Taxonomy" id="2603600"/>
    <lineage>
        <taxon>Bacteria</taxon>
        <taxon>Bacillati</taxon>
        <taxon>Actinomycetota</taxon>
        <taxon>Actinomycetes</taxon>
        <taxon>Streptosporangiales</taxon>
        <taxon>Streptosporangiaceae</taxon>
        <taxon>Nonomuraea</taxon>
    </lineage>
</organism>
<dbReference type="PANTHER" id="PTHR43540">
    <property type="entry name" value="PEROXYUREIDOACRYLATE/UREIDOACRYLATE AMIDOHYDROLASE-RELATED"/>
    <property type="match status" value="1"/>
</dbReference>
<dbReference type="InterPro" id="IPR016291">
    <property type="entry name" value="Isochorismatase"/>
</dbReference>
<evidence type="ECO:0000313" key="3">
    <source>
        <dbReference type="EMBL" id="MFI6498030.1"/>
    </source>
</evidence>
<dbReference type="SUPFAM" id="SSF52499">
    <property type="entry name" value="Isochorismatase-like hydrolases"/>
    <property type="match status" value="1"/>
</dbReference>
<dbReference type="Gene3D" id="3.40.50.850">
    <property type="entry name" value="Isochorismatase-like"/>
    <property type="match status" value="1"/>
</dbReference>
<keyword evidence="4" id="KW-1185">Reference proteome</keyword>
<feature type="domain" description="Isochorismatase-like" evidence="2">
    <location>
        <begin position="30"/>
        <end position="199"/>
    </location>
</feature>
<dbReference type="Proteomes" id="UP001612741">
    <property type="component" value="Unassembled WGS sequence"/>
</dbReference>
<dbReference type="RefSeq" id="WP_397081290.1">
    <property type="nucleotide sequence ID" value="NZ_JBITGY010000003.1"/>
</dbReference>
<dbReference type="Pfam" id="PF00857">
    <property type="entry name" value="Isochorismatase"/>
    <property type="match status" value="1"/>
</dbReference>
<evidence type="ECO:0000256" key="1">
    <source>
        <dbReference type="ARBA" id="ARBA00022801"/>
    </source>
</evidence>
<dbReference type="InterPro" id="IPR050272">
    <property type="entry name" value="Isochorismatase-like_hydrls"/>
</dbReference>
<evidence type="ECO:0000259" key="2">
    <source>
        <dbReference type="Pfam" id="PF00857"/>
    </source>
</evidence>
<dbReference type="InterPro" id="IPR036380">
    <property type="entry name" value="Isochorismatase-like_sf"/>
</dbReference>
<name>A0ABW7YQ55_9ACTN</name>
<keyword evidence="1" id="KW-0378">Hydrolase</keyword>
<accession>A0ABW7YQ55</accession>
<dbReference type="PRINTS" id="PR01398">
    <property type="entry name" value="ISCHRISMTASE"/>
</dbReference>
<dbReference type="PIRSF" id="PIRSF001111">
    <property type="entry name" value="Isochorismatase"/>
    <property type="match status" value="1"/>
</dbReference>
<reference evidence="3 4" key="1">
    <citation type="submission" date="2024-10" db="EMBL/GenBank/DDBJ databases">
        <title>The Natural Products Discovery Center: Release of the First 8490 Sequenced Strains for Exploring Actinobacteria Biosynthetic Diversity.</title>
        <authorList>
            <person name="Kalkreuter E."/>
            <person name="Kautsar S.A."/>
            <person name="Yang D."/>
            <person name="Bader C.D."/>
            <person name="Teijaro C.N."/>
            <person name="Fluegel L."/>
            <person name="Davis C.M."/>
            <person name="Simpson J.R."/>
            <person name="Lauterbach L."/>
            <person name="Steele A.D."/>
            <person name="Gui C."/>
            <person name="Meng S."/>
            <person name="Li G."/>
            <person name="Viehrig K."/>
            <person name="Ye F."/>
            <person name="Su P."/>
            <person name="Kiefer A.F."/>
            <person name="Nichols A."/>
            <person name="Cepeda A.J."/>
            <person name="Yan W."/>
            <person name="Fan B."/>
            <person name="Jiang Y."/>
            <person name="Adhikari A."/>
            <person name="Zheng C.-J."/>
            <person name="Schuster L."/>
            <person name="Cowan T.M."/>
            <person name="Smanski M.J."/>
            <person name="Chevrette M.G."/>
            <person name="De Carvalho L.P.S."/>
            <person name="Shen B."/>
        </authorList>
    </citation>
    <scope>NUCLEOTIDE SEQUENCE [LARGE SCALE GENOMIC DNA]</scope>
    <source>
        <strain evidence="3 4">NPDC050545</strain>
    </source>
</reference>